<dbReference type="Proteomes" id="UP001153269">
    <property type="component" value="Unassembled WGS sequence"/>
</dbReference>
<gene>
    <name evidence="2" type="ORF">PLEPLA_LOCUS38510</name>
</gene>
<accession>A0A9N7VKE0</accession>
<keyword evidence="3" id="KW-1185">Reference proteome</keyword>
<reference evidence="2" key="1">
    <citation type="submission" date="2020-03" db="EMBL/GenBank/DDBJ databases">
        <authorList>
            <person name="Weist P."/>
        </authorList>
    </citation>
    <scope>NUCLEOTIDE SEQUENCE</scope>
</reference>
<feature type="region of interest" description="Disordered" evidence="1">
    <location>
        <begin position="82"/>
        <end position="110"/>
    </location>
</feature>
<protein>
    <submittedName>
        <fullName evidence="2">Uncharacterized protein</fullName>
    </submittedName>
</protein>
<dbReference type="AlphaFoldDB" id="A0A9N7VKE0"/>
<evidence type="ECO:0000313" key="2">
    <source>
        <dbReference type="EMBL" id="CAB1450818.1"/>
    </source>
</evidence>
<dbReference type="EMBL" id="CADEAL010004068">
    <property type="protein sequence ID" value="CAB1450818.1"/>
    <property type="molecule type" value="Genomic_DNA"/>
</dbReference>
<feature type="compositionally biased region" description="Polar residues" evidence="1">
    <location>
        <begin position="101"/>
        <end position="110"/>
    </location>
</feature>
<comment type="caution">
    <text evidence="2">The sequence shown here is derived from an EMBL/GenBank/DDBJ whole genome shotgun (WGS) entry which is preliminary data.</text>
</comment>
<name>A0A9N7VKE0_PLEPL</name>
<proteinExistence type="predicted"/>
<evidence type="ECO:0000313" key="3">
    <source>
        <dbReference type="Proteomes" id="UP001153269"/>
    </source>
</evidence>
<sequence>MLTTTLSQHPWAAALVSIHGQVRRREHGGLLQHVLHRHDALLHLGIAPAVGRTVAPDPGRRGGLDPAGGPLIHTGGFRCGGAEGDTPLSAKACSPGEPRQTPLNSISGNHHLSASVRNRTLRRCALL</sequence>
<organism evidence="2 3">
    <name type="scientific">Pleuronectes platessa</name>
    <name type="common">European plaice</name>
    <dbReference type="NCBI Taxonomy" id="8262"/>
    <lineage>
        <taxon>Eukaryota</taxon>
        <taxon>Metazoa</taxon>
        <taxon>Chordata</taxon>
        <taxon>Craniata</taxon>
        <taxon>Vertebrata</taxon>
        <taxon>Euteleostomi</taxon>
        <taxon>Actinopterygii</taxon>
        <taxon>Neopterygii</taxon>
        <taxon>Teleostei</taxon>
        <taxon>Neoteleostei</taxon>
        <taxon>Acanthomorphata</taxon>
        <taxon>Carangaria</taxon>
        <taxon>Pleuronectiformes</taxon>
        <taxon>Pleuronectoidei</taxon>
        <taxon>Pleuronectidae</taxon>
        <taxon>Pleuronectes</taxon>
    </lineage>
</organism>
<evidence type="ECO:0000256" key="1">
    <source>
        <dbReference type="SAM" id="MobiDB-lite"/>
    </source>
</evidence>